<reference evidence="1 2" key="1">
    <citation type="submission" date="2017-01" db="EMBL/GenBank/DDBJ databases">
        <authorList>
            <person name="Mah S.A."/>
            <person name="Swanson W.J."/>
            <person name="Moy G.W."/>
            <person name="Vacquier V.D."/>
        </authorList>
    </citation>
    <scope>NUCLEOTIDE SEQUENCE [LARGE SCALE GENOMIC DNA]</scope>
    <source>
        <strain evidence="1 2">GSMNP</strain>
    </source>
</reference>
<dbReference type="AlphaFoldDB" id="A0A1R1Y7Z4"/>
<evidence type="ECO:0000313" key="1">
    <source>
        <dbReference type="EMBL" id="OMJ23003.1"/>
    </source>
</evidence>
<sequence length="97" mass="10754">MDSGVLEAKKAELSSLEALCQLSQKTADLMDKIQARLGQVEQHQQQVLQVATNWMSVFQAANLLRTDDITNNGFNENDPVDLQKDADEGTEILLIPI</sequence>
<organism evidence="1 2">
    <name type="scientific">Smittium culicis</name>
    <dbReference type="NCBI Taxonomy" id="133412"/>
    <lineage>
        <taxon>Eukaryota</taxon>
        <taxon>Fungi</taxon>
        <taxon>Fungi incertae sedis</taxon>
        <taxon>Zoopagomycota</taxon>
        <taxon>Kickxellomycotina</taxon>
        <taxon>Harpellomycetes</taxon>
        <taxon>Harpellales</taxon>
        <taxon>Legeriomycetaceae</taxon>
        <taxon>Smittium</taxon>
    </lineage>
</organism>
<dbReference type="Pfam" id="PF08654">
    <property type="entry name" value="DASH_Dad2"/>
    <property type="match status" value="1"/>
</dbReference>
<dbReference type="GO" id="GO:0072686">
    <property type="term" value="C:mitotic spindle"/>
    <property type="evidence" value="ECO:0007669"/>
    <property type="project" value="InterPro"/>
</dbReference>
<keyword evidence="2" id="KW-1185">Reference proteome</keyword>
<name>A0A1R1Y7Z4_9FUNG</name>
<evidence type="ECO:0000313" key="2">
    <source>
        <dbReference type="Proteomes" id="UP000187283"/>
    </source>
</evidence>
<dbReference type="OrthoDB" id="5570590at2759"/>
<proteinExistence type="predicted"/>
<dbReference type="Proteomes" id="UP000187283">
    <property type="component" value="Unassembled WGS sequence"/>
</dbReference>
<dbReference type="EMBL" id="LSSN01000628">
    <property type="protein sequence ID" value="OMJ23003.1"/>
    <property type="molecule type" value="Genomic_DNA"/>
</dbReference>
<dbReference type="GO" id="GO:0000278">
    <property type="term" value="P:mitotic cell cycle"/>
    <property type="evidence" value="ECO:0007669"/>
    <property type="project" value="InterPro"/>
</dbReference>
<protein>
    <submittedName>
        <fullName evidence="1">Uncharacterized protein</fullName>
    </submittedName>
</protein>
<comment type="caution">
    <text evidence="1">The sequence shown here is derived from an EMBL/GenBank/DDBJ whole genome shotgun (WGS) entry which is preliminary data.</text>
</comment>
<dbReference type="InterPro" id="IPR013963">
    <property type="entry name" value="DASH_Dad2"/>
</dbReference>
<dbReference type="GO" id="GO:0042729">
    <property type="term" value="C:DASH complex"/>
    <property type="evidence" value="ECO:0007669"/>
    <property type="project" value="InterPro"/>
</dbReference>
<accession>A0A1R1Y7Z4</accession>
<gene>
    <name evidence="1" type="ORF">AYI70_g2534</name>
</gene>